<dbReference type="Pfam" id="PF03471">
    <property type="entry name" value="CorC_HlyC"/>
    <property type="match status" value="1"/>
</dbReference>
<comment type="caution">
    <text evidence="6">The sequence shown here is derived from an EMBL/GenBank/DDBJ whole genome shotgun (WGS) entry which is preliminary data.</text>
</comment>
<dbReference type="Gene3D" id="3.30.465.10">
    <property type="match status" value="1"/>
</dbReference>
<dbReference type="InterPro" id="IPR036318">
    <property type="entry name" value="FAD-bd_PCMH-like_sf"/>
</dbReference>
<keyword evidence="7" id="KW-1185">Reference proteome</keyword>
<evidence type="ECO:0000256" key="3">
    <source>
        <dbReference type="ARBA" id="ARBA00023122"/>
    </source>
</evidence>
<dbReference type="InterPro" id="IPR016169">
    <property type="entry name" value="FAD-bd_PCMH_sub2"/>
</dbReference>
<dbReference type="Pfam" id="PF00571">
    <property type="entry name" value="CBS"/>
    <property type="match status" value="2"/>
</dbReference>
<dbReference type="Proteomes" id="UP001596053">
    <property type="component" value="Unassembled WGS sequence"/>
</dbReference>
<evidence type="ECO:0000313" key="6">
    <source>
        <dbReference type="EMBL" id="MFC5421730.1"/>
    </source>
</evidence>
<evidence type="ECO:0000256" key="1">
    <source>
        <dbReference type="ARBA" id="ARBA00006446"/>
    </source>
</evidence>
<feature type="domain" description="CBS" evidence="5">
    <location>
        <begin position="78"/>
        <end position="141"/>
    </location>
</feature>
<dbReference type="PANTHER" id="PTHR22777:SF27">
    <property type="entry name" value="MAGNESIUM AND COBALT EFFLUX PROTEIN CORC"/>
    <property type="match status" value="1"/>
</dbReference>
<dbReference type="InterPro" id="IPR000644">
    <property type="entry name" value="CBS_dom"/>
</dbReference>
<name>A0ABW0IWV2_9HYPH</name>
<dbReference type="InterPro" id="IPR044751">
    <property type="entry name" value="Ion_transp-like_CBS"/>
</dbReference>
<dbReference type="SMART" id="SM00116">
    <property type="entry name" value="CBS"/>
    <property type="match status" value="2"/>
</dbReference>
<dbReference type="SUPFAM" id="SSF54631">
    <property type="entry name" value="CBS-domain pair"/>
    <property type="match status" value="1"/>
</dbReference>
<keyword evidence="2" id="KW-0677">Repeat</keyword>
<dbReference type="Gene3D" id="3.10.580.10">
    <property type="entry name" value="CBS-domain"/>
    <property type="match status" value="1"/>
</dbReference>
<dbReference type="EMBL" id="JBHSLW010000033">
    <property type="protein sequence ID" value="MFC5421730.1"/>
    <property type="molecule type" value="Genomic_DNA"/>
</dbReference>
<dbReference type="PROSITE" id="PS51371">
    <property type="entry name" value="CBS"/>
    <property type="match status" value="2"/>
</dbReference>
<dbReference type="CDD" id="cd04590">
    <property type="entry name" value="CBS_pair_CorC_HlyC_assoc"/>
    <property type="match status" value="1"/>
</dbReference>
<protein>
    <submittedName>
        <fullName evidence="6">Hemolysin family protein</fullName>
    </submittedName>
</protein>
<dbReference type="SUPFAM" id="SSF56176">
    <property type="entry name" value="FAD-binding/transporter-associated domain-like"/>
    <property type="match status" value="1"/>
</dbReference>
<dbReference type="InterPro" id="IPR046342">
    <property type="entry name" value="CBS_dom_sf"/>
</dbReference>
<evidence type="ECO:0000256" key="4">
    <source>
        <dbReference type="PROSITE-ProRule" id="PRU00703"/>
    </source>
</evidence>
<comment type="similarity">
    <text evidence="1">Belongs to the UPF0053 family. Hemolysin C subfamily.</text>
</comment>
<reference evidence="7" key="1">
    <citation type="journal article" date="2019" name="Int. J. Syst. Evol. Microbiol.">
        <title>The Global Catalogue of Microorganisms (GCM) 10K type strain sequencing project: providing services to taxonomists for standard genome sequencing and annotation.</title>
        <authorList>
            <consortium name="The Broad Institute Genomics Platform"/>
            <consortium name="The Broad Institute Genome Sequencing Center for Infectious Disease"/>
            <person name="Wu L."/>
            <person name="Ma J."/>
        </authorList>
    </citation>
    <scope>NUCLEOTIDE SEQUENCE [LARGE SCALE GENOMIC DNA]</scope>
    <source>
        <strain evidence="7">NCAIM B.01391</strain>
    </source>
</reference>
<dbReference type="InterPro" id="IPR005170">
    <property type="entry name" value="Transptr-assoc_dom"/>
</dbReference>
<evidence type="ECO:0000259" key="5">
    <source>
        <dbReference type="PROSITE" id="PS51371"/>
    </source>
</evidence>
<dbReference type="SMART" id="SM01091">
    <property type="entry name" value="CorC_HlyC"/>
    <property type="match status" value="1"/>
</dbReference>
<feature type="domain" description="CBS" evidence="5">
    <location>
        <begin position="167"/>
        <end position="227"/>
    </location>
</feature>
<accession>A0ABW0IWV2</accession>
<gene>
    <name evidence="6" type="ORF">ACFPOB_19410</name>
</gene>
<dbReference type="PANTHER" id="PTHR22777">
    <property type="entry name" value="HEMOLYSIN-RELATED"/>
    <property type="match status" value="1"/>
</dbReference>
<organism evidence="6 7">
    <name type="scientific">Bosea eneae</name>
    <dbReference type="NCBI Taxonomy" id="151454"/>
    <lineage>
        <taxon>Bacteria</taxon>
        <taxon>Pseudomonadati</taxon>
        <taxon>Pseudomonadota</taxon>
        <taxon>Alphaproteobacteria</taxon>
        <taxon>Hyphomicrobiales</taxon>
        <taxon>Boseaceae</taxon>
        <taxon>Bosea</taxon>
    </lineage>
</organism>
<proteinExistence type="inferred from homology"/>
<sequence length="331" mass="35516">MSDDTRATSSSEPSGRGLSHWLGQFLDRLGLRHGGSIREDITEALAQDGGGVTDLSPQERAMLSNVLSLRERRVADVMVPRADVIAVSSEATLGDLLALFRTAGHSRLPVYGESLDDPRGMIHIRDFLDFIAARAKPGRKLRGESEAGAGPSLGAIDLSMTLAQSKILRPVLYVPPSMPAVDLLVRMQATRTHIALVIDEYGGTDGLISIEDLVEIVVGDIEDEHDLDEAPAIAPAGENRYIADARATLDELKEATGIDLSSAEVAEEVDTLGGLIVTLAGRVPVRGELIKGPEDLEFEVLDADPRRVKRLRIHRRVPAVAEQPPAAPDAA</sequence>
<evidence type="ECO:0000256" key="2">
    <source>
        <dbReference type="ARBA" id="ARBA00022737"/>
    </source>
</evidence>
<keyword evidence="3 4" id="KW-0129">CBS domain</keyword>
<dbReference type="RefSeq" id="WP_377800014.1">
    <property type="nucleotide sequence ID" value="NZ_JBHSLW010000033.1"/>
</dbReference>
<evidence type="ECO:0000313" key="7">
    <source>
        <dbReference type="Proteomes" id="UP001596053"/>
    </source>
</evidence>